<accession>A0A4U6QPB3</accession>
<protein>
    <submittedName>
        <fullName evidence="3">DUF998 domain-containing protein</fullName>
    </submittedName>
</protein>
<gene>
    <name evidence="3" type="ORF">FDO65_10375</name>
</gene>
<dbReference type="AlphaFoldDB" id="A0A4U6QPB3"/>
<feature type="transmembrane region" description="Helical" evidence="2">
    <location>
        <begin position="238"/>
        <end position="257"/>
    </location>
</feature>
<keyword evidence="4" id="KW-1185">Reference proteome</keyword>
<comment type="caution">
    <text evidence="3">The sequence shown here is derived from an EMBL/GenBank/DDBJ whole genome shotgun (WGS) entry which is preliminary data.</text>
</comment>
<feature type="compositionally biased region" description="Basic and acidic residues" evidence="1">
    <location>
        <begin position="7"/>
        <end position="18"/>
    </location>
</feature>
<dbReference type="OrthoDB" id="2294590at2"/>
<sequence length="262" mass="27039">MGAPGRPAERLPAADRRPQGRARGGAAAVAGVSVERAAPADGVEPDRRDARYTVGAVLLIANAVVYLASEAITAAAWRAPAYSYRRNYISDLGVPDVVESGGRLIDSPLHGLMNTAFLVHGAVFVLAALLLRPVIRRPRARWAYLILAVLHGVGNGLVGLFHSSGIDTTATTSALHGLGAVLAIGGGNAAAIVVGVDLFRRRRGLGATFIAMGALGIGASLSLLITMGGDVDGIPERISVYTIQAAEILAGAALLMGRRVRT</sequence>
<reference evidence="3 4" key="1">
    <citation type="submission" date="2019-05" db="EMBL/GenBank/DDBJ databases">
        <title>Nakamurella sp. N5BH11, whole genome shotgun sequence.</title>
        <authorList>
            <person name="Tuo L."/>
        </authorList>
    </citation>
    <scope>NUCLEOTIDE SEQUENCE [LARGE SCALE GENOMIC DNA]</scope>
    <source>
        <strain evidence="3 4">N5BH11</strain>
    </source>
</reference>
<feature type="transmembrane region" description="Helical" evidence="2">
    <location>
        <begin position="174"/>
        <end position="198"/>
    </location>
</feature>
<dbReference type="EMBL" id="SZZH01000001">
    <property type="protein sequence ID" value="TKV61916.1"/>
    <property type="molecule type" value="Genomic_DNA"/>
</dbReference>
<evidence type="ECO:0000313" key="3">
    <source>
        <dbReference type="EMBL" id="TKV61916.1"/>
    </source>
</evidence>
<feature type="transmembrane region" description="Helical" evidence="2">
    <location>
        <begin position="56"/>
        <end position="77"/>
    </location>
</feature>
<proteinExistence type="predicted"/>
<organism evidence="3 4">
    <name type="scientific">Nakamurella flava</name>
    <dbReference type="NCBI Taxonomy" id="2576308"/>
    <lineage>
        <taxon>Bacteria</taxon>
        <taxon>Bacillati</taxon>
        <taxon>Actinomycetota</taxon>
        <taxon>Actinomycetes</taxon>
        <taxon>Nakamurellales</taxon>
        <taxon>Nakamurellaceae</taxon>
        <taxon>Nakamurella</taxon>
    </lineage>
</organism>
<keyword evidence="2" id="KW-0812">Transmembrane</keyword>
<evidence type="ECO:0000313" key="4">
    <source>
        <dbReference type="Proteomes" id="UP000306985"/>
    </source>
</evidence>
<dbReference type="Pfam" id="PF06197">
    <property type="entry name" value="DUF998"/>
    <property type="match status" value="1"/>
</dbReference>
<dbReference type="InterPro" id="IPR009339">
    <property type="entry name" value="DUF998"/>
</dbReference>
<keyword evidence="2" id="KW-0472">Membrane</keyword>
<feature type="transmembrane region" description="Helical" evidence="2">
    <location>
        <begin position="205"/>
        <end position="226"/>
    </location>
</feature>
<name>A0A4U6QPB3_9ACTN</name>
<keyword evidence="2" id="KW-1133">Transmembrane helix</keyword>
<dbReference type="Proteomes" id="UP000306985">
    <property type="component" value="Unassembled WGS sequence"/>
</dbReference>
<feature type="region of interest" description="Disordered" evidence="1">
    <location>
        <begin position="1"/>
        <end position="28"/>
    </location>
</feature>
<feature type="transmembrane region" description="Helical" evidence="2">
    <location>
        <begin position="112"/>
        <end position="131"/>
    </location>
</feature>
<feature type="transmembrane region" description="Helical" evidence="2">
    <location>
        <begin position="143"/>
        <end position="162"/>
    </location>
</feature>
<evidence type="ECO:0000256" key="1">
    <source>
        <dbReference type="SAM" id="MobiDB-lite"/>
    </source>
</evidence>
<evidence type="ECO:0000256" key="2">
    <source>
        <dbReference type="SAM" id="Phobius"/>
    </source>
</evidence>